<protein>
    <recommendedName>
        <fullName evidence="5">2-oxoglutarate dehydrogenase E1 component/KDG C-terminal domain-containing protein</fullName>
    </recommendedName>
</protein>
<dbReference type="AlphaFoldDB" id="A0A9D4LAS0"/>
<comment type="similarity">
    <text evidence="2">Belongs to the alpha-ketoglutarate dehydrogenase family.</text>
</comment>
<dbReference type="InterPro" id="IPR042179">
    <property type="entry name" value="KGD_C_sf"/>
</dbReference>
<evidence type="ECO:0000256" key="3">
    <source>
        <dbReference type="ARBA" id="ARBA00023002"/>
    </source>
</evidence>
<keyword evidence="7" id="KW-1185">Reference proteome</keyword>
<dbReference type="Gene3D" id="3.40.50.12470">
    <property type="match status" value="1"/>
</dbReference>
<comment type="cofactor">
    <cofactor evidence="1">
        <name>thiamine diphosphate</name>
        <dbReference type="ChEBI" id="CHEBI:58937"/>
    </cofactor>
</comment>
<dbReference type="Proteomes" id="UP000828390">
    <property type="component" value="Unassembled WGS sequence"/>
</dbReference>
<dbReference type="InterPro" id="IPR031717">
    <property type="entry name" value="ODO-1/KGD_C"/>
</dbReference>
<evidence type="ECO:0000256" key="4">
    <source>
        <dbReference type="ARBA" id="ARBA00023052"/>
    </source>
</evidence>
<keyword evidence="3" id="KW-0560">Oxidoreductase</keyword>
<evidence type="ECO:0000313" key="7">
    <source>
        <dbReference type="Proteomes" id="UP000828390"/>
    </source>
</evidence>
<dbReference type="InterPro" id="IPR011603">
    <property type="entry name" value="2oxoglutarate_DH_E1"/>
</dbReference>
<reference evidence="6" key="1">
    <citation type="journal article" date="2019" name="bioRxiv">
        <title>The Genome of the Zebra Mussel, Dreissena polymorpha: A Resource for Invasive Species Research.</title>
        <authorList>
            <person name="McCartney M.A."/>
            <person name="Auch B."/>
            <person name="Kono T."/>
            <person name="Mallez S."/>
            <person name="Zhang Y."/>
            <person name="Obille A."/>
            <person name="Becker A."/>
            <person name="Abrahante J.E."/>
            <person name="Garbe J."/>
            <person name="Badalamenti J.P."/>
            <person name="Herman A."/>
            <person name="Mangelson H."/>
            <person name="Liachko I."/>
            <person name="Sullivan S."/>
            <person name="Sone E.D."/>
            <person name="Koren S."/>
            <person name="Silverstein K.A.T."/>
            <person name="Beckman K.B."/>
            <person name="Gohl D.M."/>
        </authorList>
    </citation>
    <scope>NUCLEOTIDE SEQUENCE</scope>
    <source>
        <strain evidence="6">Duluth1</strain>
        <tissue evidence="6">Whole animal</tissue>
    </source>
</reference>
<dbReference type="Pfam" id="PF16870">
    <property type="entry name" value="OxoGdeHyase_C"/>
    <property type="match status" value="1"/>
</dbReference>
<name>A0A9D4LAS0_DREPO</name>
<evidence type="ECO:0000256" key="2">
    <source>
        <dbReference type="ARBA" id="ARBA00006936"/>
    </source>
</evidence>
<dbReference type="PANTHER" id="PTHR23152:SF4">
    <property type="entry name" value="2-OXOADIPATE DEHYDROGENASE COMPLEX COMPONENT E1"/>
    <property type="match status" value="1"/>
</dbReference>
<organism evidence="6 7">
    <name type="scientific">Dreissena polymorpha</name>
    <name type="common">Zebra mussel</name>
    <name type="synonym">Mytilus polymorpha</name>
    <dbReference type="NCBI Taxonomy" id="45954"/>
    <lineage>
        <taxon>Eukaryota</taxon>
        <taxon>Metazoa</taxon>
        <taxon>Spiralia</taxon>
        <taxon>Lophotrochozoa</taxon>
        <taxon>Mollusca</taxon>
        <taxon>Bivalvia</taxon>
        <taxon>Autobranchia</taxon>
        <taxon>Heteroconchia</taxon>
        <taxon>Euheterodonta</taxon>
        <taxon>Imparidentia</taxon>
        <taxon>Neoheterodontei</taxon>
        <taxon>Myida</taxon>
        <taxon>Dreissenoidea</taxon>
        <taxon>Dreissenidae</taxon>
        <taxon>Dreissena</taxon>
    </lineage>
</organism>
<gene>
    <name evidence="6" type="ORF">DPMN_096115</name>
</gene>
<evidence type="ECO:0000259" key="5">
    <source>
        <dbReference type="Pfam" id="PF16870"/>
    </source>
</evidence>
<feature type="domain" description="2-oxoglutarate dehydrogenase E1 component/KDG C-terminal" evidence="5">
    <location>
        <begin position="25"/>
        <end position="83"/>
    </location>
</feature>
<evidence type="ECO:0000256" key="1">
    <source>
        <dbReference type="ARBA" id="ARBA00001964"/>
    </source>
</evidence>
<dbReference type="GO" id="GO:0016624">
    <property type="term" value="F:oxidoreductase activity, acting on the aldehyde or oxo group of donors, disulfide as acceptor"/>
    <property type="evidence" value="ECO:0007669"/>
    <property type="project" value="InterPro"/>
</dbReference>
<proteinExistence type="inferred from homology"/>
<dbReference type="PANTHER" id="PTHR23152">
    <property type="entry name" value="2-OXOGLUTARATE DEHYDROGENASE"/>
    <property type="match status" value="1"/>
</dbReference>
<evidence type="ECO:0000313" key="6">
    <source>
        <dbReference type="EMBL" id="KAH3853586.1"/>
    </source>
</evidence>
<accession>A0A9D4LAS0</accession>
<sequence length="86" mass="9571">MIRNYRKPLVVVAPKVLLRLPAASSSLAEMAPGTTFLPVIGESASVNGENVRRVVFCSGKHFYLLQKEREARKVQDMALIRLEVGF</sequence>
<keyword evidence="4" id="KW-0786">Thiamine pyrophosphate</keyword>
<dbReference type="GO" id="GO:0030976">
    <property type="term" value="F:thiamine pyrophosphate binding"/>
    <property type="evidence" value="ECO:0007669"/>
    <property type="project" value="InterPro"/>
</dbReference>
<dbReference type="EMBL" id="JAIWYP010000003">
    <property type="protein sequence ID" value="KAH3853586.1"/>
    <property type="molecule type" value="Genomic_DNA"/>
</dbReference>
<dbReference type="Gene3D" id="3.40.50.11610">
    <property type="entry name" value="Multifunctional 2-oxoglutarate metabolism enzyme, C-terminal domain"/>
    <property type="match status" value="1"/>
</dbReference>
<comment type="caution">
    <text evidence="6">The sequence shown here is derived from an EMBL/GenBank/DDBJ whole genome shotgun (WGS) entry which is preliminary data.</text>
</comment>
<reference evidence="6" key="2">
    <citation type="submission" date="2020-11" db="EMBL/GenBank/DDBJ databases">
        <authorList>
            <person name="McCartney M.A."/>
            <person name="Auch B."/>
            <person name="Kono T."/>
            <person name="Mallez S."/>
            <person name="Becker A."/>
            <person name="Gohl D.M."/>
            <person name="Silverstein K.A.T."/>
            <person name="Koren S."/>
            <person name="Bechman K.B."/>
            <person name="Herman A."/>
            <person name="Abrahante J.E."/>
            <person name="Garbe J."/>
        </authorList>
    </citation>
    <scope>NUCLEOTIDE SEQUENCE</scope>
    <source>
        <strain evidence="6">Duluth1</strain>
        <tissue evidence="6">Whole animal</tissue>
    </source>
</reference>